<protein>
    <submittedName>
        <fullName>35 kDa EGF-binding protein</fullName>
    </submittedName>
</protein>
<keyword id="KW-0903">Direct protein sequencing</keyword>
<proteinExistence type="evidence at protein level"/>
<organism>
    <name type="scientific">Mycobacterium avium</name>
    <dbReference type="NCBI Taxonomy" id="1764"/>
    <lineage>
        <taxon>Bacteria</taxon>
        <taxon>Bacillati</taxon>
        <taxon>Actinomycetota</taxon>
        <taxon>Actinomycetes</taxon>
        <taxon>Mycobacteriales</taxon>
        <taxon>Mycobacteriaceae</taxon>
        <taxon>Mycobacterium</taxon>
        <taxon>Mycobacterium avium complex (MAC)</taxon>
    </lineage>
</organism>
<accession>Q9R4C7</accession>
<dbReference type="AlphaFoldDB" id="Q9R4C7"/>
<sequence>AQGIRGREVFAINDIAAKNM</sequence>
<name>Q9R4C7_MYCAV</name>
<reference key="1">
    <citation type="journal article" date="1996" name="Infect. Immun.">
        <title>Epidermal growth factor-binding protein in Mycobacterium avium and Mycobacterium tuberculosis: a possible role in the mechanism of infection.</title>
        <authorList>
            <person name="Bermudez L.E."/>
            <person name="Petrofsky M."/>
            <person name="Shelton K."/>
        </authorList>
    </citation>
    <scope>PROTEIN SEQUENCE</scope>
</reference>